<accession>A0ABQ3BTL2</accession>
<comment type="subcellular location">
    <subcellularLocation>
        <location evidence="1">Endomembrane system</location>
        <topology evidence="1">Multi-pass membrane protein</topology>
    </subcellularLocation>
</comment>
<reference evidence="7" key="1">
    <citation type="journal article" date="2019" name="Int. J. Syst. Evol. Microbiol.">
        <title>The Global Catalogue of Microorganisms (GCM) 10K type strain sequencing project: providing services to taxonomists for standard genome sequencing and annotation.</title>
        <authorList>
            <consortium name="The Broad Institute Genomics Platform"/>
            <consortium name="The Broad Institute Genome Sequencing Center for Infectious Disease"/>
            <person name="Wu L."/>
            <person name="Ma J."/>
        </authorList>
    </citation>
    <scope>NUCLEOTIDE SEQUENCE [LARGE SCALE GENOMIC DNA]</scope>
    <source>
        <strain evidence="7">KCTC 22558</strain>
    </source>
</reference>
<protein>
    <submittedName>
        <fullName evidence="6">Membrane protein</fullName>
    </submittedName>
</protein>
<evidence type="ECO:0000313" key="6">
    <source>
        <dbReference type="EMBL" id="GGZ57078.1"/>
    </source>
</evidence>
<feature type="transmembrane region" description="Helical" evidence="5">
    <location>
        <begin position="35"/>
        <end position="56"/>
    </location>
</feature>
<proteinExistence type="predicted"/>
<dbReference type="EMBL" id="BMXY01000001">
    <property type="protein sequence ID" value="GGZ57078.1"/>
    <property type="molecule type" value="Genomic_DNA"/>
</dbReference>
<feature type="transmembrane region" description="Helical" evidence="5">
    <location>
        <begin position="90"/>
        <end position="119"/>
    </location>
</feature>
<keyword evidence="4 5" id="KW-0472">Membrane</keyword>
<keyword evidence="3 5" id="KW-1133">Transmembrane helix</keyword>
<gene>
    <name evidence="6" type="ORF">GCM10008101_08230</name>
</gene>
<evidence type="ECO:0000256" key="2">
    <source>
        <dbReference type="ARBA" id="ARBA00022692"/>
    </source>
</evidence>
<dbReference type="PANTHER" id="PTHR12714">
    <property type="entry name" value="PROTEIN-S ISOPRENYLCYSTEINE O-METHYLTRANSFERASE"/>
    <property type="match status" value="1"/>
</dbReference>
<keyword evidence="2 5" id="KW-0812">Transmembrane</keyword>
<name>A0ABQ3BTL2_9GAMM</name>
<evidence type="ECO:0000256" key="3">
    <source>
        <dbReference type="ARBA" id="ARBA00022989"/>
    </source>
</evidence>
<comment type="caution">
    <text evidence="6">The sequence shown here is derived from an EMBL/GenBank/DDBJ whole genome shotgun (WGS) entry which is preliminary data.</text>
</comment>
<dbReference type="InterPro" id="IPR007318">
    <property type="entry name" value="Phopholipid_MeTrfase"/>
</dbReference>
<dbReference type="Pfam" id="PF04191">
    <property type="entry name" value="PEMT"/>
    <property type="match status" value="1"/>
</dbReference>
<evidence type="ECO:0000256" key="1">
    <source>
        <dbReference type="ARBA" id="ARBA00004127"/>
    </source>
</evidence>
<evidence type="ECO:0000313" key="7">
    <source>
        <dbReference type="Proteomes" id="UP000643403"/>
    </source>
</evidence>
<evidence type="ECO:0000256" key="5">
    <source>
        <dbReference type="SAM" id="Phobius"/>
    </source>
</evidence>
<evidence type="ECO:0000256" key="4">
    <source>
        <dbReference type="ARBA" id="ARBA00023136"/>
    </source>
</evidence>
<sequence>MKRAPKVPPLLVLGVAAGTAWLIDGMAGPSLTTPGFQVAGVLVASLGVAVALAGVVEFRRAQTTVDPFHPDRASALVVGGIYRVTRNPMYLGFALLLAGWVLALASLPGVVVTLAFVLYLNHFQIPPEEAALSVRFGEAFDYYKARVRRWL</sequence>
<organism evidence="6 7">
    <name type="scientific">Cognatilysobacter xinjiangensis</name>
    <dbReference type="NCBI Taxonomy" id="546892"/>
    <lineage>
        <taxon>Bacteria</taxon>
        <taxon>Pseudomonadati</taxon>
        <taxon>Pseudomonadota</taxon>
        <taxon>Gammaproteobacteria</taxon>
        <taxon>Lysobacterales</taxon>
        <taxon>Lysobacteraceae</taxon>
        <taxon>Cognatilysobacter</taxon>
    </lineage>
</organism>
<dbReference type="Proteomes" id="UP000643403">
    <property type="component" value="Unassembled WGS sequence"/>
</dbReference>
<dbReference type="PANTHER" id="PTHR12714:SF24">
    <property type="entry name" value="SLR1182 PROTEIN"/>
    <property type="match status" value="1"/>
</dbReference>
<keyword evidence="7" id="KW-1185">Reference proteome</keyword>
<dbReference type="RefSeq" id="WP_189447090.1">
    <property type="nucleotide sequence ID" value="NZ_BMXY01000001.1"/>
</dbReference>
<dbReference type="Gene3D" id="1.20.120.1630">
    <property type="match status" value="1"/>
</dbReference>